<protein>
    <submittedName>
        <fullName evidence="1">Uncharacterized protein</fullName>
    </submittedName>
</protein>
<comment type="caution">
    <text evidence="1">The sequence shown here is derived from an EMBL/GenBank/DDBJ whole genome shotgun (WGS) entry which is preliminary data.</text>
</comment>
<gene>
    <name evidence="1" type="ORF">ACFP0N_14565</name>
</gene>
<organism evidence="1 2">
    <name type="scientific">Kitasatospora aburaviensis</name>
    <dbReference type="NCBI Taxonomy" id="67265"/>
    <lineage>
        <taxon>Bacteria</taxon>
        <taxon>Bacillati</taxon>
        <taxon>Actinomycetota</taxon>
        <taxon>Actinomycetes</taxon>
        <taxon>Kitasatosporales</taxon>
        <taxon>Streptomycetaceae</taxon>
        <taxon>Kitasatospora</taxon>
    </lineage>
</organism>
<evidence type="ECO:0000313" key="1">
    <source>
        <dbReference type="EMBL" id="MFC5886191.1"/>
    </source>
</evidence>
<accession>A0ABW1EYR5</accession>
<dbReference type="RefSeq" id="WP_380234873.1">
    <property type="nucleotide sequence ID" value="NZ_BAAAVH010000071.1"/>
</dbReference>
<reference evidence="2" key="1">
    <citation type="journal article" date="2019" name="Int. J. Syst. Evol. Microbiol.">
        <title>The Global Catalogue of Microorganisms (GCM) 10K type strain sequencing project: providing services to taxonomists for standard genome sequencing and annotation.</title>
        <authorList>
            <consortium name="The Broad Institute Genomics Platform"/>
            <consortium name="The Broad Institute Genome Sequencing Center for Infectious Disease"/>
            <person name="Wu L."/>
            <person name="Ma J."/>
        </authorList>
    </citation>
    <scope>NUCLEOTIDE SEQUENCE [LARGE SCALE GENOMIC DNA]</scope>
    <source>
        <strain evidence="2">CGMCC 4.1469</strain>
    </source>
</reference>
<dbReference type="Proteomes" id="UP001596067">
    <property type="component" value="Unassembled WGS sequence"/>
</dbReference>
<keyword evidence="2" id="KW-1185">Reference proteome</keyword>
<sequence>MRCYWGEEDVWFYFEVDAEGWVTRQVELQGPELTPIAAASLDEWQQAHDAGRLDEYNGRFGITAELPVSEWEGHDPEQLTAEEFEEVWGPARRQIASRPHRPLGPADAS</sequence>
<proteinExistence type="predicted"/>
<evidence type="ECO:0000313" key="2">
    <source>
        <dbReference type="Proteomes" id="UP001596067"/>
    </source>
</evidence>
<name>A0ABW1EYR5_9ACTN</name>
<dbReference type="EMBL" id="JBHSOD010000015">
    <property type="protein sequence ID" value="MFC5886191.1"/>
    <property type="molecule type" value="Genomic_DNA"/>
</dbReference>